<dbReference type="SMART" id="SM00973">
    <property type="entry name" value="Sec63"/>
    <property type="match status" value="1"/>
</dbReference>
<keyword evidence="5" id="KW-0863">Zinc-finger</keyword>
<evidence type="ECO:0000256" key="3">
    <source>
        <dbReference type="ARBA" id="ARBA00022723"/>
    </source>
</evidence>
<dbReference type="InterPro" id="IPR011545">
    <property type="entry name" value="DEAD/DEAH_box_helicase_dom"/>
</dbReference>
<dbReference type="GeneID" id="109081125"/>
<comment type="catalytic activity">
    <reaction evidence="12">
        <text>Couples ATP hydrolysis with the unwinding of duplex DNA by translocating in the 3'-5' direction.</text>
        <dbReference type="EC" id="5.6.2.4"/>
    </reaction>
</comment>
<dbReference type="RefSeq" id="XP_042574081.1">
    <property type="nucleotide sequence ID" value="XM_042718147.1"/>
</dbReference>
<dbReference type="GO" id="GO:0043138">
    <property type="term" value="F:3'-5' DNA helicase activity"/>
    <property type="evidence" value="ECO:0007669"/>
    <property type="project" value="UniProtKB-EC"/>
</dbReference>
<dbReference type="CDD" id="cd18023">
    <property type="entry name" value="DEXHc_HFM1"/>
    <property type="match status" value="1"/>
</dbReference>
<organism evidence="21">
    <name type="scientific">Cyprinus carpio</name>
    <name type="common">Common carp</name>
    <dbReference type="NCBI Taxonomy" id="7962"/>
    <lineage>
        <taxon>Eukaryota</taxon>
        <taxon>Metazoa</taxon>
        <taxon>Chordata</taxon>
        <taxon>Craniata</taxon>
        <taxon>Vertebrata</taxon>
        <taxon>Euteleostomi</taxon>
        <taxon>Actinopterygii</taxon>
        <taxon>Neopterygii</taxon>
        <taxon>Teleostei</taxon>
        <taxon>Ostariophysi</taxon>
        <taxon>Cypriniformes</taxon>
        <taxon>Cyprinidae</taxon>
        <taxon>Cyprininae</taxon>
        <taxon>Cyprinus</taxon>
    </lineage>
</organism>
<dbReference type="GO" id="GO:0007131">
    <property type="term" value="P:reciprocal meiotic recombination"/>
    <property type="evidence" value="ECO:0007669"/>
    <property type="project" value="UniProtKB-ARBA"/>
</dbReference>
<comment type="similarity">
    <text evidence="2">Belongs to the helicase family. SKI2 subfamily.</text>
</comment>
<keyword evidence="11" id="KW-0469">Meiosis</keyword>
<evidence type="ECO:0000256" key="16">
    <source>
        <dbReference type="ARBA" id="ARBA00071159"/>
    </source>
</evidence>
<dbReference type="PANTHER" id="PTHR47835">
    <property type="entry name" value="HFM1, ATP DEPENDENT DNA HELICASE HOMOLOG"/>
    <property type="match status" value="1"/>
</dbReference>
<dbReference type="GO" id="GO:0003676">
    <property type="term" value="F:nucleic acid binding"/>
    <property type="evidence" value="ECO:0007669"/>
    <property type="project" value="InterPro"/>
</dbReference>
<evidence type="ECO:0000256" key="7">
    <source>
        <dbReference type="ARBA" id="ARBA00022806"/>
    </source>
</evidence>
<comment type="cofactor">
    <cofactor evidence="1">
        <name>Zn(2+)</name>
        <dbReference type="ChEBI" id="CHEBI:29105"/>
    </cofactor>
</comment>
<proteinExistence type="inferred from homology"/>
<dbReference type="CDD" id="cd18795">
    <property type="entry name" value="SF2_C_Ski2"/>
    <property type="match status" value="1"/>
</dbReference>
<comment type="catalytic activity">
    <reaction evidence="14">
        <text>ATP + H2O = ADP + phosphate + H(+)</text>
        <dbReference type="Rhea" id="RHEA:13065"/>
        <dbReference type="ChEBI" id="CHEBI:15377"/>
        <dbReference type="ChEBI" id="CHEBI:15378"/>
        <dbReference type="ChEBI" id="CHEBI:30616"/>
        <dbReference type="ChEBI" id="CHEBI:43474"/>
        <dbReference type="ChEBI" id="CHEBI:456216"/>
        <dbReference type="EC" id="5.6.2.4"/>
    </reaction>
</comment>
<evidence type="ECO:0000256" key="12">
    <source>
        <dbReference type="ARBA" id="ARBA00034617"/>
    </source>
</evidence>
<evidence type="ECO:0000256" key="11">
    <source>
        <dbReference type="ARBA" id="ARBA00023254"/>
    </source>
</evidence>
<name>A0A9Q9VZM7_CYPCA</name>
<feature type="domain" description="Helicase ATP-binding" evidence="18">
    <location>
        <begin position="100"/>
        <end position="287"/>
    </location>
</feature>
<evidence type="ECO:0000256" key="15">
    <source>
        <dbReference type="ARBA" id="ARBA00059912"/>
    </source>
</evidence>
<keyword evidence="3" id="KW-0479">Metal-binding</keyword>
<evidence type="ECO:0000259" key="18">
    <source>
        <dbReference type="PROSITE" id="PS51192"/>
    </source>
</evidence>
<dbReference type="InterPro" id="IPR004179">
    <property type="entry name" value="Sec63-dom"/>
</dbReference>
<sequence>MMSTTNDTGFFGQVAMTTTGPQTTHAVATCSPFIDFGQTEKTCDVPSKTNHDLHFGFKPAEPEGSSGKGTLRPVSEIPAKFRSVFKEFPYFNYVQSQALDDVLYTNKNFVACAPTGSGKTVLFELAIVQLLIEASDAWHNVRAVYMAPIKALCSQRFENWKQKFGPLGLNCKELTGDTEIDDIFEIQDAHLIFTTPEKWDSMTRRWKDNRLLPSVSLFLIDEIHVVKDKTRGATLEVVVSRMKTMHSYQLAVNPKSKASTRFVAVSATIPNIQDVSEWLSDESGPATCLEMDETHRPVKLRKVVLGFPCGSNQNEFKFDLSLNYKMANVIQTYSDQKPTLVFCSTRKGVQQSASVLAKDARFIMSLDHKQRLMKYANSLLDAKLRDLFICGIGYHHAGMDVSDRKLIEEAFTVGDLPVLFTTSTLAMGVNLPAHLVVIKSTLHYVGGACEEYSEADLLQMIGRAGRPQFDTTATAVIMTRSQTKDKYTHFLSGIDSIESSLHTNLVEHLNAEIVLHTISDVNMALDWIRSTFLYIRALKNPKHYGFSPELDKCGIETKLQELCLKNLNSLASFNLITMDEDINIKPTETGKLMARYCVAFDTVKQFSMVTGTETLPELIEMISKGKEFSDVQLRVNEKKTLNMLNKDKNRTTIRFPMEGKIKSNDMKVNCLIQAQLGCIPIQEFGLIQDTGKIFRNGNRVSRYLTEFLSHHSKSNFSARLNSLTLAKCFRAKLWENSPYISRQVERIGFTLATAMVNAGLTTFSKIEQTSPRELEIIVNRHPPFGNQIKEAVSKLPKCEVTLEQIPRYSLSTAEISVTVNLMNFKELASKQTAPDHHYITLIIGDCDNNVVFQQKILNTLLSKSGSWSKRIEVTRAHKGEELSIHLISSEYVGLDVQQKYRVYYSGVKRFGAESCIRENPTWRVQRIYTTEKTQDTTLTAPAPSNRDPVALNIVKRQCHHVCKNKELCGHDCCKIGVRKRSTNQSNFTSYLNNLKIRNEKLCETPVKRLKMRMNDGTAAVSMQQFSYKPKDTLPAAKKFEGSQCYTQSTYEIKELEASFDTQHENSSFESYHDGYNDELGDFYSEIRDPALEHSQPLALPQRVLIHSQLKPCNDGRINRISANKASLYTAHANPEHSADSDHLWSGSLDVTFDLGVNDWDDFDDGNLVEASEVCCDSQLCDPMTDHVQPSNTGGLASASQCRAQTIQGTASPVLPQRIQPMAATTQTPVCSEMSMKSLSNQSQAKTSSVQRRFDFITWTDAALKENSPVSRDHTKDICNETSVFLGMFDGLF</sequence>
<evidence type="ECO:0000259" key="19">
    <source>
        <dbReference type="PROSITE" id="PS51194"/>
    </source>
</evidence>
<dbReference type="InterPro" id="IPR014001">
    <property type="entry name" value="Helicase_ATP-bd"/>
</dbReference>
<dbReference type="RefSeq" id="XP_042574079.1">
    <property type="nucleotide sequence ID" value="XM_042718145.1"/>
</dbReference>
<dbReference type="GO" id="GO:0005524">
    <property type="term" value="F:ATP binding"/>
    <property type="evidence" value="ECO:0007669"/>
    <property type="project" value="UniProtKB-KW"/>
</dbReference>
<dbReference type="PROSITE" id="PS51194">
    <property type="entry name" value="HELICASE_CTER"/>
    <property type="match status" value="1"/>
</dbReference>
<evidence type="ECO:0000256" key="4">
    <source>
        <dbReference type="ARBA" id="ARBA00022741"/>
    </source>
</evidence>
<keyword evidence="6" id="KW-0378">Hydrolase</keyword>
<evidence type="ECO:0000256" key="1">
    <source>
        <dbReference type="ARBA" id="ARBA00001947"/>
    </source>
</evidence>
<dbReference type="SMART" id="SM00487">
    <property type="entry name" value="DEXDc"/>
    <property type="match status" value="1"/>
</dbReference>
<dbReference type="InterPro" id="IPR001650">
    <property type="entry name" value="Helicase_C-like"/>
</dbReference>
<dbReference type="FunFam" id="3.40.50.300:FF:000950">
    <property type="entry name" value="probable ATP-dependent DNA helicase HFM1"/>
    <property type="match status" value="1"/>
</dbReference>
<dbReference type="SMR" id="A0A9Q9VZM7"/>
<evidence type="ECO:0000256" key="10">
    <source>
        <dbReference type="ARBA" id="ARBA00023235"/>
    </source>
</evidence>
<evidence type="ECO:0000256" key="17">
    <source>
        <dbReference type="ARBA" id="ARBA00093665"/>
    </source>
</evidence>
<gene>
    <name evidence="20 21" type="primary">hfm1</name>
</gene>
<evidence type="ECO:0000256" key="9">
    <source>
        <dbReference type="ARBA" id="ARBA00022840"/>
    </source>
</evidence>
<evidence type="ECO:0000313" key="21">
    <source>
        <dbReference type="RefSeq" id="XP_042574081.1"/>
    </source>
</evidence>
<dbReference type="PROSITE" id="PS51192">
    <property type="entry name" value="HELICASE_ATP_BIND_1"/>
    <property type="match status" value="1"/>
</dbReference>
<evidence type="ECO:0000256" key="6">
    <source>
        <dbReference type="ARBA" id="ARBA00022801"/>
    </source>
</evidence>
<dbReference type="FunFam" id="1.10.3380.10:FF:000006">
    <property type="entry name" value="probable ATP-dependent DNA helicase HFM1 isoform X1"/>
    <property type="match status" value="1"/>
</dbReference>
<dbReference type="CTD" id="164045"/>
<dbReference type="Pfam" id="PF00271">
    <property type="entry name" value="Helicase_C"/>
    <property type="match status" value="1"/>
</dbReference>
<keyword evidence="7 20" id="KW-0347">Helicase</keyword>
<dbReference type="EC" id="5.6.2.4" evidence="13"/>
<dbReference type="FunFam" id="1.10.10.10:FF:000012">
    <property type="entry name" value="U5 small nuclear ribonucleoprotein helicase"/>
    <property type="match status" value="1"/>
</dbReference>
<dbReference type="PANTHER" id="PTHR47835:SF3">
    <property type="entry name" value="HELICASE FOR MEIOSIS 1"/>
    <property type="match status" value="1"/>
</dbReference>
<dbReference type="InterPro" id="IPR052247">
    <property type="entry name" value="Meiotic_Crossover_Helicase"/>
</dbReference>
<dbReference type="GO" id="GO:0016787">
    <property type="term" value="F:hydrolase activity"/>
    <property type="evidence" value="ECO:0007669"/>
    <property type="project" value="UniProtKB-KW"/>
</dbReference>
<dbReference type="Proteomes" id="UP001155660">
    <property type="component" value="Chromosome B2"/>
</dbReference>
<dbReference type="Pfam" id="PF23445">
    <property type="entry name" value="WHD_SNRNP200"/>
    <property type="match status" value="1"/>
</dbReference>
<reference evidence="20 21" key="1">
    <citation type="submission" date="2025-04" db="UniProtKB">
        <authorList>
            <consortium name="RefSeq"/>
        </authorList>
    </citation>
    <scope>IDENTIFICATION</scope>
    <source>
        <tissue evidence="20 21">Muscle</tissue>
    </source>
</reference>
<dbReference type="SMART" id="SM00490">
    <property type="entry name" value="HELICc"/>
    <property type="match status" value="1"/>
</dbReference>
<evidence type="ECO:0000256" key="8">
    <source>
        <dbReference type="ARBA" id="ARBA00022833"/>
    </source>
</evidence>
<evidence type="ECO:0000256" key="2">
    <source>
        <dbReference type="ARBA" id="ARBA00010140"/>
    </source>
</evidence>
<feature type="domain" description="Helicase C-terminal" evidence="19">
    <location>
        <begin position="328"/>
        <end position="513"/>
    </location>
</feature>
<dbReference type="GO" id="GO:0008270">
    <property type="term" value="F:zinc ion binding"/>
    <property type="evidence" value="ECO:0007669"/>
    <property type="project" value="UniProtKB-KW"/>
</dbReference>
<keyword evidence="4" id="KW-0547">Nucleotide-binding</keyword>
<dbReference type="Pfam" id="PF02889">
    <property type="entry name" value="Sec63"/>
    <property type="match status" value="1"/>
</dbReference>
<comment type="function">
    <text evidence="15">Required for crossover formation and complete synapsis of homologous chromosomes during meiosis.</text>
</comment>
<dbReference type="Pfam" id="PF00270">
    <property type="entry name" value="DEAD"/>
    <property type="match status" value="1"/>
</dbReference>
<keyword evidence="9" id="KW-0067">ATP-binding</keyword>
<protein>
    <recommendedName>
        <fullName evidence="16">Probable ATP-dependent DNA helicase HFM1</fullName>
        <ecNumber evidence="13">5.6.2.4</ecNumber>
    </recommendedName>
    <alternativeName>
        <fullName evidence="17">DNA 3'-5' helicase HFM1</fullName>
    </alternativeName>
</protein>
<evidence type="ECO:0000256" key="14">
    <source>
        <dbReference type="ARBA" id="ARBA00048988"/>
    </source>
</evidence>
<evidence type="ECO:0000256" key="13">
    <source>
        <dbReference type="ARBA" id="ARBA00034808"/>
    </source>
</evidence>
<keyword evidence="10" id="KW-0413">Isomerase</keyword>
<keyword evidence="8" id="KW-0862">Zinc</keyword>
<accession>A0A9Q9VZM7</accession>
<dbReference type="InterPro" id="IPR057842">
    <property type="entry name" value="WH_MER3"/>
</dbReference>
<dbReference type="FunFam" id="3.40.50.300:FF:001076">
    <property type="entry name" value="ATP-dependent DNA helicase MER3"/>
    <property type="match status" value="1"/>
</dbReference>
<evidence type="ECO:0000313" key="20">
    <source>
        <dbReference type="RefSeq" id="XP_042574079.1"/>
    </source>
</evidence>
<evidence type="ECO:0000256" key="5">
    <source>
        <dbReference type="ARBA" id="ARBA00022771"/>
    </source>
</evidence>